<evidence type="ECO:0000313" key="1">
    <source>
        <dbReference type="EMBL" id="TFK63880.1"/>
    </source>
</evidence>
<sequence length="248" mass="29055">MSLSFRKWKVPFCDDNLFKPDVHFLTKLCTRSWALQYEYHFHLRNHELCYTVAFRPFGQDQIPGENLRRFLVAYTELFVQSIMTVYAPIDLFDTLLLESMLSPRLNNPKRELDLDFHLLSVLLLGRSRSSFRTNQILRTYHVRTTSEIYQDLASTINDLRQLGHGDSSNNSPWDPMMNVVVEALLGTPRSFRGICKADIIPFLGYAREEEEIPWIELFDIMGRPQEQLEAVARELEEDEDEEPLSHLL</sequence>
<evidence type="ECO:0000313" key="2">
    <source>
        <dbReference type="Proteomes" id="UP000308600"/>
    </source>
</evidence>
<proteinExistence type="predicted"/>
<feature type="non-terminal residue" evidence="1">
    <location>
        <position position="248"/>
    </location>
</feature>
<gene>
    <name evidence="1" type="ORF">BDN72DRAFT_881859</name>
</gene>
<organism evidence="1 2">
    <name type="scientific">Pluteus cervinus</name>
    <dbReference type="NCBI Taxonomy" id="181527"/>
    <lineage>
        <taxon>Eukaryota</taxon>
        <taxon>Fungi</taxon>
        <taxon>Dikarya</taxon>
        <taxon>Basidiomycota</taxon>
        <taxon>Agaricomycotina</taxon>
        <taxon>Agaricomycetes</taxon>
        <taxon>Agaricomycetidae</taxon>
        <taxon>Agaricales</taxon>
        <taxon>Pluteineae</taxon>
        <taxon>Pluteaceae</taxon>
        <taxon>Pluteus</taxon>
    </lineage>
</organism>
<dbReference type="Proteomes" id="UP000308600">
    <property type="component" value="Unassembled WGS sequence"/>
</dbReference>
<dbReference type="EMBL" id="ML208500">
    <property type="protein sequence ID" value="TFK63880.1"/>
    <property type="molecule type" value="Genomic_DNA"/>
</dbReference>
<reference evidence="1 2" key="1">
    <citation type="journal article" date="2019" name="Nat. Ecol. Evol.">
        <title>Megaphylogeny resolves global patterns of mushroom evolution.</title>
        <authorList>
            <person name="Varga T."/>
            <person name="Krizsan K."/>
            <person name="Foldi C."/>
            <person name="Dima B."/>
            <person name="Sanchez-Garcia M."/>
            <person name="Sanchez-Ramirez S."/>
            <person name="Szollosi G.J."/>
            <person name="Szarkandi J.G."/>
            <person name="Papp V."/>
            <person name="Albert L."/>
            <person name="Andreopoulos W."/>
            <person name="Angelini C."/>
            <person name="Antonin V."/>
            <person name="Barry K.W."/>
            <person name="Bougher N.L."/>
            <person name="Buchanan P."/>
            <person name="Buyck B."/>
            <person name="Bense V."/>
            <person name="Catcheside P."/>
            <person name="Chovatia M."/>
            <person name="Cooper J."/>
            <person name="Damon W."/>
            <person name="Desjardin D."/>
            <person name="Finy P."/>
            <person name="Geml J."/>
            <person name="Haridas S."/>
            <person name="Hughes K."/>
            <person name="Justo A."/>
            <person name="Karasinski D."/>
            <person name="Kautmanova I."/>
            <person name="Kiss B."/>
            <person name="Kocsube S."/>
            <person name="Kotiranta H."/>
            <person name="LaButti K.M."/>
            <person name="Lechner B.E."/>
            <person name="Liimatainen K."/>
            <person name="Lipzen A."/>
            <person name="Lukacs Z."/>
            <person name="Mihaltcheva S."/>
            <person name="Morgado L.N."/>
            <person name="Niskanen T."/>
            <person name="Noordeloos M.E."/>
            <person name="Ohm R.A."/>
            <person name="Ortiz-Santana B."/>
            <person name="Ovrebo C."/>
            <person name="Racz N."/>
            <person name="Riley R."/>
            <person name="Savchenko A."/>
            <person name="Shiryaev A."/>
            <person name="Soop K."/>
            <person name="Spirin V."/>
            <person name="Szebenyi C."/>
            <person name="Tomsovsky M."/>
            <person name="Tulloss R.E."/>
            <person name="Uehling J."/>
            <person name="Grigoriev I.V."/>
            <person name="Vagvolgyi C."/>
            <person name="Papp T."/>
            <person name="Martin F.M."/>
            <person name="Miettinen O."/>
            <person name="Hibbett D.S."/>
            <person name="Nagy L.G."/>
        </authorList>
    </citation>
    <scope>NUCLEOTIDE SEQUENCE [LARGE SCALE GENOMIC DNA]</scope>
    <source>
        <strain evidence="1 2">NL-1719</strain>
    </source>
</reference>
<protein>
    <submittedName>
        <fullName evidence="1">Uncharacterized protein</fullName>
    </submittedName>
</protein>
<accession>A0ACD3ADQ9</accession>
<keyword evidence="2" id="KW-1185">Reference proteome</keyword>
<name>A0ACD3ADQ9_9AGAR</name>